<accession>A0A5N6VYY0</accession>
<gene>
    <name evidence="2" type="ORF">BDV41DRAFT_535734</name>
</gene>
<protein>
    <recommendedName>
        <fullName evidence="4">FAD/NAD(P)-binding domain-containing protein</fullName>
    </recommendedName>
</protein>
<evidence type="ECO:0000313" key="2">
    <source>
        <dbReference type="EMBL" id="KAE8313691.1"/>
    </source>
</evidence>
<evidence type="ECO:0008006" key="4">
    <source>
        <dbReference type="Google" id="ProtNLM"/>
    </source>
</evidence>
<evidence type="ECO:0000313" key="3">
    <source>
        <dbReference type="Proteomes" id="UP000325433"/>
    </source>
</evidence>
<dbReference type="InterPro" id="IPR036188">
    <property type="entry name" value="FAD/NAD-bd_sf"/>
</dbReference>
<sequence length="160" mass="17285">MFLSGGKDIASVERTTTGMEPEDGEYNVHLSSSGSSLVANGIIIHVSTNQTSNLHKQLRLEMDGNSVKIKSNMESSVSGLYIVGDANNDDSTNAYHAMWSAKRAAVNARVFISKQGYLDSFSSAMVAAAGGDEGIYRHQIDDLKFQIGDDIEQMYKVLSG</sequence>
<proteinExistence type="predicted"/>
<reference evidence="3" key="1">
    <citation type="submission" date="2019-04" db="EMBL/GenBank/DDBJ databases">
        <title>Friends and foes A comparative genomics studyof 23 Aspergillus species from section Flavi.</title>
        <authorList>
            <consortium name="DOE Joint Genome Institute"/>
            <person name="Kjaerbolling I."/>
            <person name="Vesth T."/>
            <person name="Frisvad J.C."/>
            <person name="Nybo J.L."/>
            <person name="Theobald S."/>
            <person name="Kildgaard S."/>
            <person name="Isbrandt T."/>
            <person name="Kuo A."/>
            <person name="Sato A."/>
            <person name="Lyhne E.K."/>
            <person name="Kogle M.E."/>
            <person name="Wiebenga A."/>
            <person name="Kun R.S."/>
            <person name="Lubbers R.J."/>
            <person name="Makela M.R."/>
            <person name="Barry K."/>
            <person name="Chovatia M."/>
            <person name="Clum A."/>
            <person name="Daum C."/>
            <person name="Haridas S."/>
            <person name="He G."/>
            <person name="LaButti K."/>
            <person name="Lipzen A."/>
            <person name="Mondo S."/>
            <person name="Riley R."/>
            <person name="Salamov A."/>
            <person name="Simmons B.A."/>
            <person name="Magnuson J.K."/>
            <person name="Henrissat B."/>
            <person name="Mortensen U.H."/>
            <person name="Larsen T.O."/>
            <person name="Devries R.P."/>
            <person name="Grigoriev I.V."/>
            <person name="Machida M."/>
            <person name="Baker S.E."/>
            <person name="Andersen M.R."/>
        </authorList>
    </citation>
    <scope>NUCLEOTIDE SEQUENCE [LARGE SCALE GENOMIC DNA]</scope>
    <source>
        <strain evidence="3">CBS 130015</strain>
    </source>
</reference>
<name>A0A5N6VYY0_9EURO</name>
<dbReference type="SUPFAM" id="SSF51905">
    <property type="entry name" value="FAD/NAD(P)-binding domain"/>
    <property type="match status" value="1"/>
</dbReference>
<dbReference type="Proteomes" id="UP000325433">
    <property type="component" value="Unassembled WGS sequence"/>
</dbReference>
<dbReference type="Gene3D" id="3.50.50.60">
    <property type="entry name" value="FAD/NAD(P)-binding domain"/>
    <property type="match status" value="2"/>
</dbReference>
<keyword evidence="3" id="KW-1185">Reference proteome</keyword>
<feature type="region of interest" description="Disordered" evidence="1">
    <location>
        <begin position="1"/>
        <end position="23"/>
    </location>
</feature>
<organism evidence="2 3">
    <name type="scientific">Aspergillus transmontanensis</name>
    <dbReference type="NCBI Taxonomy" id="1034304"/>
    <lineage>
        <taxon>Eukaryota</taxon>
        <taxon>Fungi</taxon>
        <taxon>Dikarya</taxon>
        <taxon>Ascomycota</taxon>
        <taxon>Pezizomycotina</taxon>
        <taxon>Eurotiomycetes</taxon>
        <taxon>Eurotiomycetidae</taxon>
        <taxon>Eurotiales</taxon>
        <taxon>Aspergillaceae</taxon>
        <taxon>Aspergillus</taxon>
        <taxon>Aspergillus subgen. Circumdati</taxon>
    </lineage>
</organism>
<dbReference type="AlphaFoldDB" id="A0A5N6VYY0"/>
<evidence type="ECO:0000256" key="1">
    <source>
        <dbReference type="SAM" id="MobiDB-lite"/>
    </source>
</evidence>
<dbReference type="EMBL" id="ML738323">
    <property type="protein sequence ID" value="KAE8313691.1"/>
    <property type="molecule type" value="Genomic_DNA"/>
</dbReference>